<dbReference type="Proteomes" id="UP001062846">
    <property type="component" value="Chromosome 6"/>
</dbReference>
<reference evidence="1" key="1">
    <citation type="submission" date="2022-02" db="EMBL/GenBank/DDBJ databases">
        <title>Plant Genome Project.</title>
        <authorList>
            <person name="Zhang R.-G."/>
        </authorList>
    </citation>
    <scope>NUCLEOTIDE SEQUENCE</scope>
    <source>
        <strain evidence="1">AT1</strain>
    </source>
</reference>
<evidence type="ECO:0000313" key="1">
    <source>
        <dbReference type="EMBL" id="KAI8552137.1"/>
    </source>
</evidence>
<dbReference type="EMBL" id="CM046393">
    <property type="protein sequence ID" value="KAI8552137.1"/>
    <property type="molecule type" value="Genomic_DNA"/>
</dbReference>
<evidence type="ECO:0000313" key="2">
    <source>
        <dbReference type="Proteomes" id="UP001062846"/>
    </source>
</evidence>
<organism evidence="1 2">
    <name type="scientific">Rhododendron molle</name>
    <name type="common">Chinese azalea</name>
    <name type="synonym">Azalea mollis</name>
    <dbReference type="NCBI Taxonomy" id="49168"/>
    <lineage>
        <taxon>Eukaryota</taxon>
        <taxon>Viridiplantae</taxon>
        <taxon>Streptophyta</taxon>
        <taxon>Embryophyta</taxon>
        <taxon>Tracheophyta</taxon>
        <taxon>Spermatophyta</taxon>
        <taxon>Magnoliopsida</taxon>
        <taxon>eudicotyledons</taxon>
        <taxon>Gunneridae</taxon>
        <taxon>Pentapetalae</taxon>
        <taxon>asterids</taxon>
        <taxon>Ericales</taxon>
        <taxon>Ericaceae</taxon>
        <taxon>Ericoideae</taxon>
        <taxon>Rhodoreae</taxon>
        <taxon>Rhododendron</taxon>
    </lineage>
</organism>
<proteinExistence type="predicted"/>
<gene>
    <name evidence="1" type="ORF">RHMOL_Rhmol06G0241600</name>
</gene>
<protein>
    <submittedName>
        <fullName evidence="1">Uncharacterized protein</fullName>
    </submittedName>
</protein>
<name>A0ACC0NHB7_RHOML</name>
<sequence length="424" mass="47909">MCITSRPITLISILVSVFLVSSAQTCSNYTFTSSRVFSSCIELQYLQAHLHWNYKPSTRQVEIAYRSNQTSEGWIAWAINPNNTGMLGSQALVAFHNANGSMTAYPTAITSYNPSMVPGTLSFNVSNISAEYSRNQMTIFAVVGPLDKGTMVNHVWQSGTSVSSNIPQMHLISGEHIQSMGRLNFQPVVEALYYLQFRVRILLSIQYLANEIPTVFPQSVGTKKHDHLGFYSVNAWYVLEYIREYGVVCESDLPWEGNRTTRLPSPTAGRIFIDNFEYLIGQLKIAQAIRRGPIIGEFKVPSFAIYDHKSEDVYNEKLTKDLAGHHGALIYSYGNKADVYFYSIMNSWGSTWGDEGARKISKHLFSAFAQPGIPYKCRTKERIRFVTLRQKQEESGGRERFDTYWLLRAGCAIPTQVPICLIVY</sequence>
<comment type="caution">
    <text evidence="1">The sequence shown here is derived from an EMBL/GenBank/DDBJ whole genome shotgun (WGS) entry which is preliminary data.</text>
</comment>
<accession>A0ACC0NHB7</accession>
<keyword evidence="2" id="KW-1185">Reference proteome</keyword>